<dbReference type="AlphaFoldDB" id="A0A495BL99"/>
<evidence type="ECO:0000259" key="1">
    <source>
        <dbReference type="PROSITE" id="PS51750"/>
    </source>
</evidence>
<name>A0A495BL99_VOGIN</name>
<dbReference type="Proteomes" id="UP000279384">
    <property type="component" value="Unassembled WGS sequence"/>
</dbReference>
<dbReference type="SMART" id="SM01040">
    <property type="entry name" value="Bro-N"/>
    <property type="match status" value="1"/>
</dbReference>
<accession>A0A495BL99</accession>
<dbReference type="InterPro" id="IPR003497">
    <property type="entry name" value="BRO_N_domain"/>
</dbReference>
<evidence type="ECO:0000313" key="2">
    <source>
        <dbReference type="EMBL" id="RKQ61392.1"/>
    </source>
</evidence>
<dbReference type="Pfam" id="PF02498">
    <property type="entry name" value="Bro-N"/>
    <property type="match status" value="1"/>
</dbReference>
<dbReference type="EMBL" id="RBID01000011">
    <property type="protein sequence ID" value="RKQ61392.1"/>
    <property type="molecule type" value="Genomic_DNA"/>
</dbReference>
<gene>
    <name evidence="2" type="ORF">C8E02_1166</name>
</gene>
<dbReference type="RefSeq" id="WP_170152114.1">
    <property type="nucleotide sequence ID" value="NZ_RBID01000011.1"/>
</dbReference>
<protein>
    <submittedName>
        <fullName evidence="2">BRO family protein</fullName>
    </submittedName>
</protein>
<comment type="caution">
    <text evidence="2">The sequence shown here is derived from an EMBL/GenBank/DDBJ whole genome shotgun (WGS) entry which is preliminary data.</text>
</comment>
<proteinExistence type="predicted"/>
<evidence type="ECO:0000313" key="3">
    <source>
        <dbReference type="Proteomes" id="UP000279384"/>
    </source>
</evidence>
<reference evidence="2 3" key="1">
    <citation type="submission" date="2018-10" db="EMBL/GenBank/DDBJ databases">
        <title>Genomic Encyclopedia of Type Strains, Phase IV (KMG-IV): sequencing the most valuable type-strain genomes for metagenomic binning, comparative biology and taxonomic classification.</title>
        <authorList>
            <person name="Goeker M."/>
        </authorList>
    </citation>
    <scope>NUCLEOTIDE SEQUENCE [LARGE SCALE GENOMIC DNA]</scope>
    <source>
        <strain evidence="2 3">DSM 3303</strain>
    </source>
</reference>
<dbReference type="InterPro" id="IPR018873">
    <property type="entry name" value="KilA-N_DNA-bd_domain"/>
</dbReference>
<dbReference type="PROSITE" id="PS51750">
    <property type="entry name" value="BRO_N"/>
    <property type="match status" value="1"/>
</dbReference>
<dbReference type="Pfam" id="PF10543">
    <property type="entry name" value="ORF6N"/>
    <property type="match status" value="1"/>
</dbReference>
<organism evidence="2 3">
    <name type="scientific">Vogesella indigofera</name>
    <name type="common">Pseudomonas indigofera</name>
    <dbReference type="NCBI Taxonomy" id="45465"/>
    <lineage>
        <taxon>Bacteria</taxon>
        <taxon>Pseudomonadati</taxon>
        <taxon>Pseudomonadota</taxon>
        <taxon>Betaproteobacteria</taxon>
        <taxon>Neisseriales</taxon>
        <taxon>Chromobacteriaceae</taxon>
        <taxon>Vogesella</taxon>
    </lineage>
</organism>
<feature type="domain" description="Bro-N" evidence="1">
    <location>
        <begin position="1"/>
        <end position="110"/>
    </location>
</feature>
<sequence>MAAQSLVFQNITFDITDHCGQPWLRGFQIGSALGYKNPSADIPKLFERNADEFSDDMTALVELDTAGGKQSVRIFSLRGAHLLGMLAKTDQAKAFRRWVLDVLTQKHNSTDYIVSSSQLSSDVTKFNGQAVLTVRRLAACFGLTTSTIQNYSRQHASHLLENTHYFLLTGEAQRHFRLDNRSSPDTPCRKLPVLTLWTEAGAQQLAQCISPTFATQAMPAVRRFLYAAAPAPAQPDSARPTLATPPDGSRLLLSTDRHGNIQSELVPLDAFVVRREELAARIAARDEIWTRAELAAILTAAANRLAG</sequence>